<evidence type="ECO:0000313" key="2">
    <source>
        <dbReference type="Proteomes" id="UP000006054"/>
    </source>
</evidence>
<dbReference type="RefSeq" id="WP_014796964.1">
    <property type="nucleotide sequence ID" value="NC_018018.1"/>
</dbReference>
<dbReference type="STRING" id="880071.Fleli_1068"/>
<proteinExistence type="predicted"/>
<dbReference type="HOGENOM" id="CLU_198206_0_0_10"/>
<name>I4AHS1_BERLS</name>
<dbReference type="Proteomes" id="UP000006054">
    <property type="component" value="Chromosome"/>
</dbReference>
<gene>
    <name evidence="1" type="ordered locus">Fleli_1068</name>
</gene>
<dbReference type="KEGG" id="fli:Fleli_1068"/>
<sequence length="77" mass="8961">MKKTGICPKCNSSEIYNNSNQKFSFRRGLSIINPRRILDRGVALVSYICLGCGYVEDYLSEKDLEKKKDIIRTKWQK</sequence>
<dbReference type="OrthoDB" id="1551269at2"/>
<organism evidence="1 2">
    <name type="scientific">Bernardetia litoralis (strain ATCC 23117 / DSM 6794 / NBRC 15988 / NCIMB 1366 / Fx l1 / Sio-4)</name>
    <name type="common">Flexibacter litoralis</name>
    <dbReference type="NCBI Taxonomy" id="880071"/>
    <lineage>
        <taxon>Bacteria</taxon>
        <taxon>Pseudomonadati</taxon>
        <taxon>Bacteroidota</taxon>
        <taxon>Cytophagia</taxon>
        <taxon>Cytophagales</taxon>
        <taxon>Bernardetiaceae</taxon>
        <taxon>Bernardetia</taxon>
    </lineage>
</organism>
<accession>I4AHS1</accession>
<keyword evidence="2" id="KW-1185">Reference proteome</keyword>
<reference evidence="2" key="1">
    <citation type="submission" date="2012-06" db="EMBL/GenBank/DDBJ databases">
        <title>The complete genome of Flexibacter litoralis DSM 6794.</title>
        <authorList>
            <person name="Lucas S."/>
            <person name="Copeland A."/>
            <person name="Lapidus A."/>
            <person name="Glavina del Rio T."/>
            <person name="Dalin E."/>
            <person name="Tice H."/>
            <person name="Bruce D."/>
            <person name="Goodwin L."/>
            <person name="Pitluck S."/>
            <person name="Peters L."/>
            <person name="Ovchinnikova G."/>
            <person name="Lu M."/>
            <person name="Kyrpides N."/>
            <person name="Mavromatis K."/>
            <person name="Ivanova N."/>
            <person name="Brettin T."/>
            <person name="Detter J.C."/>
            <person name="Han C."/>
            <person name="Larimer F."/>
            <person name="Land M."/>
            <person name="Hauser L."/>
            <person name="Markowitz V."/>
            <person name="Cheng J.-F."/>
            <person name="Hugenholtz P."/>
            <person name="Woyke T."/>
            <person name="Wu D."/>
            <person name="Spring S."/>
            <person name="Lang E."/>
            <person name="Kopitz M."/>
            <person name="Brambilla E."/>
            <person name="Klenk H.-P."/>
            <person name="Eisen J.A."/>
        </authorList>
    </citation>
    <scope>NUCLEOTIDE SEQUENCE [LARGE SCALE GENOMIC DNA]</scope>
    <source>
        <strain evidence="2">ATCC 23117 / DSM 6794 / NBRC 15988 / NCIMB 1366 / Sio-4</strain>
    </source>
</reference>
<dbReference type="AlphaFoldDB" id="I4AHS1"/>
<dbReference type="EMBL" id="CP003345">
    <property type="protein sequence ID" value="AFM03506.1"/>
    <property type="molecule type" value="Genomic_DNA"/>
</dbReference>
<evidence type="ECO:0000313" key="1">
    <source>
        <dbReference type="EMBL" id="AFM03506.1"/>
    </source>
</evidence>
<protein>
    <submittedName>
        <fullName evidence="1">Uncharacterized protein</fullName>
    </submittedName>
</protein>